<reference evidence="1 2" key="1">
    <citation type="submission" date="2019-08" db="EMBL/GenBank/DDBJ databases">
        <title>A chromosome-level genome assembly, high-density linkage maps, and genome scans reveal the genomic architecture of hybrid incompatibilities underlying speciation via character displacement in darters (Percidae: Etheostominae).</title>
        <authorList>
            <person name="Moran R.L."/>
            <person name="Catchen J.M."/>
            <person name="Fuller R.C."/>
        </authorList>
    </citation>
    <scope>NUCLEOTIDE SEQUENCE [LARGE SCALE GENOMIC DNA]</scope>
    <source>
        <strain evidence="1">EspeVRDwgs_2016</strain>
        <tissue evidence="1">Muscle</tissue>
    </source>
</reference>
<accession>A0A5J5DB63</accession>
<dbReference type="Proteomes" id="UP000327493">
    <property type="component" value="Chromosome 8"/>
</dbReference>
<evidence type="ECO:0000313" key="1">
    <source>
        <dbReference type="EMBL" id="KAA8590160.1"/>
    </source>
</evidence>
<proteinExistence type="predicted"/>
<keyword evidence="2" id="KW-1185">Reference proteome</keyword>
<gene>
    <name evidence="1" type="ORF">FQN60_014094</name>
</gene>
<comment type="caution">
    <text evidence="1">The sequence shown here is derived from an EMBL/GenBank/DDBJ whole genome shotgun (WGS) entry which is preliminary data.</text>
</comment>
<dbReference type="AlphaFoldDB" id="A0A5J5DB63"/>
<protein>
    <submittedName>
        <fullName evidence="1">Uncharacterized protein</fullName>
    </submittedName>
</protein>
<sequence>MDCITVWYRNCSAHNNSQQRVIKAAQLITGNRLLAIKDLFNLPCLQKTHSITKDHHSNQACRLVSLLPSGRRYSSRADPECCGTCSDKN</sequence>
<organism evidence="1 2">
    <name type="scientific">Etheostoma spectabile</name>
    <name type="common">orangethroat darter</name>
    <dbReference type="NCBI Taxonomy" id="54343"/>
    <lineage>
        <taxon>Eukaryota</taxon>
        <taxon>Metazoa</taxon>
        <taxon>Chordata</taxon>
        <taxon>Craniata</taxon>
        <taxon>Vertebrata</taxon>
        <taxon>Euteleostomi</taxon>
        <taxon>Actinopterygii</taxon>
        <taxon>Neopterygii</taxon>
        <taxon>Teleostei</taxon>
        <taxon>Neoteleostei</taxon>
        <taxon>Acanthomorphata</taxon>
        <taxon>Eupercaria</taxon>
        <taxon>Perciformes</taxon>
        <taxon>Percoidei</taxon>
        <taxon>Percidae</taxon>
        <taxon>Etheostomatinae</taxon>
        <taxon>Etheostoma</taxon>
    </lineage>
</organism>
<name>A0A5J5DB63_9PERO</name>
<evidence type="ECO:0000313" key="2">
    <source>
        <dbReference type="Proteomes" id="UP000327493"/>
    </source>
</evidence>
<dbReference type="EMBL" id="VOFY01000008">
    <property type="protein sequence ID" value="KAA8590160.1"/>
    <property type="molecule type" value="Genomic_DNA"/>
</dbReference>